<keyword evidence="2" id="KW-1185">Reference proteome</keyword>
<dbReference type="GeneID" id="79318111"/>
<evidence type="ECO:0000313" key="2">
    <source>
        <dbReference type="Proteomes" id="UP001596547"/>
    </source>
</evidence>
<dbReference type="RefSeq" id="WP_276306849.1">
    <property type="nucleotide sequence ID" value="NZ_CP119995.1"/>
</dbReference>
<evidence type="ECO:0000313" key="1">
    <source>
        <dbReference type="EMBL" id="MFC7319252.1"/>
    </source>
</evidence>
<reference evidence="1 2" key="1">
    <citation type="journal article" date="2019" name="Int. J. Syst. Evol. Microbiol.">
        <title>The Global Catalogue of Microorganisms (GCM) 10K type strain sequencing project: providing services to taxonomists for standard genome sequencing and annotation.</title>
        <authorList>
            <consortium name="The Broad Institute Genomics Platform"/>
            <consortium name="The Broad Institute Genome Sequencing Center for Infectious Disease"/>
            <person name="Wu L."/>
            <person name="Ma J."/>
        </authorList>
    </citation>
    <scope>NUCLEOTIDE SEQUENCE [LARGE SCALE GENOMIC DNA]</scope>
    <source>
        <strain evidence="1 2">PSR21</strain>
    </source>
</reference>
<dbReference type="Proteomes" id="UP001596547">
    <property type="component" value="Unassembled WGS sequence"/>
</dbReference>
<dbReference type="EMBL" id="JBHTBF010000006">
    <property type="protein sequence ID" value="MFC7319252.1"/>
    <property type="molecule type" value="Genomic_DNA"/>
</dbReference>
<comment type="caution">
    <text evidence="1">The sequence shown here is derived from an EMBL/GenBank/DDBJ whole genome shotgun (WGS) entry which is preliminary data.</text>
</comment>
<proteinExistence type="predicted"/>
<gene>
    <name evidence="1" type="ORF">ACFQPE_21005</name>
</gene>
<dbReference type="AlphaFoldDB" id="A0ABD6AG71"/>
<accession>A0ABD6AG71</accession>
<sequence length="80" mass="9021">MPAPNPSAMPEKTYRALLTDREIEILAGDADVSDSYRYRVVARVRDKIERIGEVDLPILDEHHPTLGDELREAVCEDDDG</sequence>
<protein>
    <submittedName>
        <fullName evidence="1">Uncharacterized protein</fullName>
    </submittedName>
</protein>
<organism evidence="1 2">
    <name type="scientific">Halomarina halobia</name>
    <dbReference type="NCBI Taxonomy" id="3033386"/>
    <lineage>
        <taxon>Archaea</taxon>
        <taxon>Methanobacteriati</taxon>
        <taxon>Methanobacteriota</taxon>
        <taxon>Stenosarchaea group</taxon>
        <taxon>Halobacteria</taxon>
        <taxon>Halobacteriales</taxon>
        <taxon>Natronomonadaceae</taxon>
        <taxon>Halomarina</taxon>
    </lineage>
</organism>
<name>A0ABD6AG71_9EURY</name>